<dbReference type="SUPFAM" id="SSF48452">
    <property type="entry name" value="TPR-like"/>
    <property type="match status" value="1"/>
</dbReference>
<dbReference type="Gene3D" id="3.90.70.10">
    <property type="entry name" value="Cysteine proteinases"/>
    <property type="match status" value="1"/>
</dbReference>
<dbReference type="OrthoDB" id="5611441at2"/>
<protein>
    <submittedName>
        <fullName evidence="3">Tetratricopeptide repeat protein</fullName>
    </submittedName>
</protein>
<dbReference type="Proteomes" id="UP000248330">
    <property type="component" value="Unassembled WGS sequence"/>
</dbReference>
<proteinExistence type="predicted"/>
<dbReference type="EMBL" id="QICN01000001">
    <property type="protein sequence ID" value="PXV71098.1"/>
    <property type="molecule type" value="Genomic_DNA"/>
</dbReference>
<evidence type="ECO:0000313" key="4">
    <source>
        <dbReference type="Proteomes" id="UP000248330"/>
    </source>
</evidence>
<keyword evidence="4" id="KW-1185">Reference proteome</keyword>
<dbReference type="PROSITE" id="PS50005">
    <property type="entry name" value="TPR"/>
    <property type="match status" value="1"/>
</dbReference>
<feature type="domain" description="Peptidase C39-like" evidence="2">
    <location>
        <begin position="26"/>
        <end position="135"/>
    </location>
</feature>
<sequence>MLLGACAGPETRHLREQTQAVELAAVPFHPQDEYQCGPAALATLLGADGLAVSPDELVPEIYVPARQGSLQAEIVAAVRRRGRVPYVLAPHIEAALTELHDGRPVLLLQNLGTRALPVWHYAVIVGFDPQTQTFVLRSGRERRQELSARRLLESWDRAGRWMLVTASPGEPPASAQAGPWLRAASAFESLGAFEPAAAAYRAATRRWPDTAMAWTALGNVLAQQADWPQAYDAYEQALANGDDGPLLRNNRAWVLAQMGCRDAAMDEIDTGLSAATPAQRATLGDTRAQIRALQSDAVCSR</sequence>
<organism evidence="3 4">
    <name type="scientific">Sinimarinibacterium flocculans</name>
    <dbReference type="NCBI Taxonomy" id="985250"/>
    <lineage>
        <taxon>Bacteria</taxon>
        <taxon>Pseudomonadati</taxon>
        <taxon>Pseudomonadota</taxon>
        <taxon>Gammaproteobacteria</taxon>
        <taxon>Nevskiales</taxon>
        <taxon>Nevskiaceae</taxon>
        <taxon>Sinimarinibacterium</taxon>
    </lineage>
</organism>
<dbReference type="InterPro" id="IPR039564">
    <property type="entry name" value="Peptidase_C39-like"/>
</dbReference>
<name>A0A318EFR0_9GAMM</name>
<dbReference type="InterPro" id="IPR039563">
    <property type="entry name" value="Peptidase_C39_single_dom"/>
</dbReference>
<dbReference type="InterPro" id="IPR011990">
    <property type="entry name" value="TPR-like_helical_dom_sf"/>
</dbReference>
<dbReference type="Gene3D" id="1.25.40.10">
    <property type="entry name" value="Tetratricopeptide repeat domain"/>
    <property type="match status" value="1"/>
</dbReference>
<comment type="caution">
    <text evidence="3">The sequence shown here is derived from an EMBL/GenBank/DDBJ whole genome shotgun (WGS) entry which is preliminary data.</text>
</comment>
<dbReference type="AlphaFoldDB" id="A0A318EFR0"/>
<reference evidence="3 4" key="1">
    <citation type="submission" date="2018-04" db="EMBL/GenBank/DDBJ databases">
        <title>Genomic Encyclopedia of Type Strains, Phase IV (KMG-IV): sequencing the most valuable type-strain genomes for metagenomic binning, comparative biology and taxonomic classification.</title>
        <authorList>
            <person name="Goeker M."/>
        </authorList>
    </citation>
    <scope>NUCLEOTIDE SEQUENCE [LARGE SCALE GENOMIC DNA]</scope>
    <source>
        <strain evidence="3 4">DSM 104150</strain>
    </source>
</reference>
<keyword evidence="1" id="KW-0802">TPR repeat</keyword>
<dbReference type="CDD" id="cd02549">
    <property type="entry name" value="Peptidase_C39A"/>
    <property type="match status" value="1"/>
</dbReference>
<evidence type="ECO:0000259" key="2">
    <source>
        <dbReference type="Pfam" id="PF13529"/>
    </source>
</evidence>
<feature type="repeat" description="TPR" evidence="1">
    <location>
        <begin position="211"/>
        <end position="244"/>
    </location>
</feature>
<evidence type="ECO:0000313" key="3">
    <source>
        <dbReference type="EMBL" id="PXV71098.1"/>
    </source>
</evidence>
<dbReference type="SMART" id="SM00028">
    <property type="entry name" value="TPR"/>
    <property type="match status" value="2"/>
</dbReference>
<evidence type="ECO:0000256" key="1">
    <source>
        <dbReference type="PROSITE-ProRule" id="PRU00339"/>
    </source>
</evidence>
<accession>A0A318EFR0</accession>
<gene>
    <name evidence="3" type="ORF">C8D93_101138</name>
</gene>
<dbReference type="RefSeq" id="WP_146216473.1">
    <property type="nucleotide sequence ID" value="NZ_CAKZQT010000031.1"/>
</dbReference>
<dbReference type="Pfam" id="PF13529">
    <property type="entry name" value="Peptidase_C39_2"/>
    <property type="match status" value="1"/>
</dbReference>
<dbReference type="InterPro" id="IPR019734">
    <property type="entry name" value="TPR_rpt"/>
</dbReference>
<dbReference type="NCBIfam" id="NF033920">
    <property type="entry name" value="C39_PA2778_fam"/>
    <property type="match status" value="1"/>
</dbReference>